<keyword evidence="3 6" id="KW-0812">Transmembrane</keyword>
<gene>
    <name evidence="8" type="ORF">JQ615_27455</name>
</gene>
<evidence type="ECO:0000256" key="4">
    <source>
        <dbReference type="ARBA" id="ARBA00022989"/>
    </source>
</evidence>
<dbReference type="Proteomes" id="UP001315278">
    <property type="component" value="Unassembled WGS sequence"/>
</dbReference>
<dbReference type="PANTHER" id="PTHR43124">
    <property type="entry name" value="PURINE EFFLUX PUMP PBUE"/>
    <property type="match status" value="1"/>
</dbReference>
<dbReference type="InterPro" id="IPR036259">
    <property type="entry name" value="MFS_trans_sf"/>
</dbReference>
<feature type="transmembrane region" description="Helical" evidence="6">
    <location>
        <begin position="365"/>
        <end position="386"/>
    </location>
</feature>
<evidence type="ECO:0000256" key="5">
    <source>
        <dbReference type="ARBA" id="ARBA00023136"/>
    </source>
</evidence>
<dbReference type="InterPro" id="IPR020846">
    <property type="entry name" value="MFS_dom"/>
</dbReference>
<dbReference type="PANTHER" id="PTHR43124:SF3">
    <property type="entry name" value="CHLORAMPHENICOL EFFLUX PUMP RV0191"/>
    <property type="match status" value="1"/>
</dbReference>
<keyword evidence="2" id="KW-1003">Cell membrane</keyword>
<accession>A0ABS5FQP1</accession>
<dbReference type="RefSeq" id="WP_212494088.1">
    <property type="nucleotide sequence ID" value="NZ_JAFCJH010000035.1"/>
</dbReference>
<feature type="transmembrane region" description="Helical" evidence="6">
    <location>
        <begin position="337"/>
        <end position="359"/>
    </location>
</feature>
<protein>
    <submittedName>
        <fullName evidence="8">MFS transporter</fullName>
    </submittedName>
</protein>
<feature type="transmembrane region" description="Helical" evidence="6">
    <location>
        <begin position="278"/>
        <end position="298"/>
    </location>
</feature>
<sequence length="402" mass="41451">MTAKSGMPPALNVITLATFAASLSVRALDPVLPHVAEDFGVSIATAASFAAVFAFTFAIVQPAIGAAADLFGKARLMTICLVLLGIANILGALSTSFPVLFATRILAGIGSGGVFPVALSLTSDLVGPDKRQLAIGRTLAGSMTGNLLGATASGLIGDLLGWRGVLAVLGGLVIIVALAVAAGFRGAALSRPPRTSLTALRHGYRTIFTNPNARICYSAVFVEGCCVLGLFPFIASFLFQLGETSLSIAGIVIAGFAIGGLFYTLTVSRMLPWLGVKGMMIAGATLVGITLGAVAFGLGWKPQMLGLLVMGWGFYMIHGCLQVFASELSVEARATALSLHSFFFFMGQTVGPIAYGFGLQHAGKTATMITSAAVITALGFVCAKFLKQRRPADAAARPDVEP</sequence>
<feature type="transmembrane region" description="Helical" evidence="6">
    <location>
        <begin position="245"/>
        <end position="266"/>
    </location>
</feature>
<evidence type="ECO:0000259" key="7">
    <source>
        <dbReference type="PROSITE" id="PS50850"/>
    </source>
</evidence>
<dbReference type="SUPFAM" id="SSF103473">
    <property type="entry name" value="MFS general substrate transporter"/>
    <property type="match status" value="1"/>
</dbReference>
<name>A0ABS5FQP1_9BRAD</name>
<evidence type="ECO:0000256" key="2">
    <source>
        <dbReference type="ARBA" id="ARBA00022475"/>
    </source>
</evidence>
<evidence type="ECO:0000313" key="8">
    <source>
        <dbReference type="EMBL" id="MBR0799131.1"/>
    </source>
</evidence>
<dbReference type="Gene3D" id="1.20.1250.20">
    <property type="entry name" value="MFS general substrate transporter like domains"/>
    <property type="match status" value="1"/>
</dbReference>
<feature type="transmembrane region" description="Helical" evidence="6">
    <location>
        <begin position="162"/>
        <end position="184"/>
    </location>
</feature>
<proteinExistence type="predicted"/>
<dbReference type="InterPro" id="IPR050189">
    <property type="entry name" value="MFS_Efflux_Transporters"/>
</dbReference>
<feature type="transmembrane region" description="Helical" evidence="6">
    <location>
        <begin position="43"/>
        <end position="64"/>
    </location>
</feature>
<dbReference type="EMBL" id="JAFCJH010000035">
    <property type="protein sequence ID" value="MBR0799131.1"/>
    <property type="molecule type" value="Genomic_DNA"/>
</dbReference>
<feature type="domain" description="Major facilitator superfamily (MFS) profile" evidence="7">
    <location>
        <begin position="10"/>
        <end position="391"/>
    </location>
</feature>
<comment type="subcellular location">
    <subcellularLocation>
        <location evidence="1">Cell membrane</location>
        <topology evidence="1">Multi-pass membrane protein</topology>
    </subcellularLocation>
</comment>
<dbReference type="PROSITE" id="PS50850">
    <property type="entry name" value="MFS"/>
    <property type="match status" value="1"/>
</dbReference>
<reference evidence="9" key="1">
    <citation type="journal article" date="2021" name="ISME J.">
        <title>Evolutionary origin and ecological implication of a unique nif island in free-living Bradyrhizobium lineages.</title>
        <authorList>
            <person name="Tao J."/>
        </authorList>
    </citation>
    <scope>NUCLEOTIDE SEQUENCE [LARGE SCALE GENOMIC DNA]</scope>
    <source>
        <strain evidence="9">SZCCT0434</strain>
    </source>
</reference>
<dbReference type="CDD" id="cd17324">
    <property type="entry name" value="MFS_NepI_like"/>
    <property type="match status" value="1"/>
</dbReference>
<evidence type="ECO:0000256" key="1">
    <source>
        <dbReference type="ARBA" id="ARBA00004651"/>
    </source>
</evidence>
<organism evidence="8 9">
    <name type="scientific">Bradyrhizobium jicamae</name>
    <dbReference type="NCBI Taxonomy" id="280332"/>
    <lineage>
        <taxon>Bacteria</taxon>
        <taxon>Pseudomonadati</taxon>
        <taxon>Pseudomonadota</taxon>
        <taxon>Alphaproteobacteria</taxon>
        <taxon>Hyphomicrobiales</taxon>
        <taxon>Nitrobacteraceae</taxon>
        <taxon>Bradyrhizobium</taxon>
    </lineage>
</organism>
<comment type="caution">
    <text evidence="8">The sequence shown here is derived from an EMBL/GenBank/DDBJ whole genome shotgun (WGS) entry which is preliminary data.</text>
</comment>
<dbReference type="Pfam" id="PF07690">
    <property type="entry name" value="MFS_1"/>
    <property type="match status" value="1"/>
</dbReference>
<feature type="transmembrane region" description="Helical" evidence="6">
    <location>
        <begin position="215"/>
        <end position="239"/>
    </location>
</feature>
<keyword evidence="5 6" id="KW-0472">Membrane</keyword>
<keyword evidence="4 6" id="KW-1133">Transmembrane helix</keyword>
<evidence type="ECO:0000256" key="6">
    <source>
        <dbReference type="SAM" id="Phobius"/>
    </source>
</evidence>
<dbReference type="InterPro" id="IPR011701">
    <property type="entry name" value="MFS"/>
</dbReference>
<keyword evidence="9" id="KW-1185">Reference proteome</keyword>
<evidence type="ECO:0000256" key="3">
    <source>
        <dbReference type="ARBA" id="ARBA00022692"/>
    </source>
</evidence>
<feature type="transmembrane region" description="Helical" evidence="6">
    <location>
        <begin position="134"/>
        <end position="156"/>
    </location>
</feature>
<evidence type="ECO:0000313" key="9">
    <source>
        <dbReference type="Proteomes" id="UP001315278"/>
    </source>
</evidence>
<feature type="transmembrane region" description="Helical" evidence="6">
    <location>
        <begin position="76"/>
        <end position="95"/>
    </location>
</feature>
<feature type="transmembrane region" description="Helical" evidence="6">
    <location>
        <begin position="101"/>
        <end position="122"/>
    </location>
</feature>
<feature type="transmembrane region" description="Helical" evidence="6">
    <location>
        <begin position="304"/>
        <end position="325"/>
    </location>
</feature>